<proteinExistence type="predicted"/>
<name>A0A2M3ZSV4_9DIPT</name>
<keyword evidence="1" id="KW-0732">Signal</keyword>
<feature type="signal peptide" evidence="1">
    <location>
        <begin position="1"/>
        <end position="24"/>
    </location>
</feature>
<sequence length="67" mass="7438">MNYFFTSNHCTISVYLLSCASALGLSTGTRVTVTEISRSSRTHRYNNGNGVNYTTAHSRDGLMLQNF</sequence>
<dbReference type="AlphaFoldDB" id="A0A2M3ZSV4"/>
<accession>A0A2M3ZSV4</accession>
<feature type="chain" id="PRO_5014759784" evidence="1">
    <location>
        <begin position="25"/>
        <end position="67"/>
    </location>
</feature>
<evidence type="ECO:0000256" key="1">
    <source>
        <dbReference type="SAM" id="SignalP"/>
    </source>
</evidence>
<dbReference type="EMBL" id="GGFM01010779">
    <property type="protein sequence ID" value="MBW31530.1"/>
    <property type="molecule type" value="Transcribed_RNA"/>
</dbReference>
<evidence type="ECO:0000313" key="2">
    <source>
        <dbReference type="EMBL" id="MBW31530.1"/>
    </source>
</evidence>
<protein>
    <submittedName>
        <fullName evidence="2">Putative secreted peptide</fullName>
    </submittedName>
</protein>
<reference evidence="2" key="1">
    <citation type="submission" date="2018-01" db="EMBL/GenBank/DDBJ databases">
        <title>An insight into the sialome of Amazonian anophelines.</title>
        <authorList>
            <person name="Ribeiro J.M."/>
            <person name="Scarpassa V."/>
            <person name="Calvo E."/>
        </authorList>
    </citation>
    <scope>NUCLEOTIDE SEQUENCE</scope>
    <source>
        <tissue evidence="2">Salivary glands</tissue>
    </source>
</reference>
<organism evidence="2">
    <name type="scientific">Anopheles braziliensis</name>
    <dbReference type="NCBI Taxonomy" id="58242"/>
    <lineage>
        <taxon>Eukaryota</taxon>
        <taxon>Metazoa</taxon>
        <taxon>Ecdysozoa</taxon>
        <taxon>Arthropoda</taxon>
        <taxon>Hexapoda</taxon>
        <taxon>Insecta</taxon>
        <taxon>Pterygota</taxon>
        <taxon>Neoptera</taxon>
        <taxon>Endopterygota</taxon>
        <taxon>Diptera</taxon>
        <taxon>Nematocera</taxon>
        <taxon>Culicoidea</taxon>
        <taxon>Culicidae</taxon>
        <taxon>Anophelinae</taxon>
        <taxon>Anopheles</taxon>
    </lineage>
</organism>